<keyword evidence="5" id="KW-1185">Reference proteome</keyword>
<evidence type="ECO:0000259" key="3">
    <source>
        <dbReference type="Pfam" id="PF12894"/>
    </source>
</evidence>
<dbReference type="SUPFAM" id="SSF50978">
    <property type="entry name" value="WD40 repeat-like"/>
    <property type="match status" value="1"/>
</dbReference>
<feature type="domain" description="Anaphase-promoting complex subunit 4-like WD40" evidence="3">
    <location>
        <begin position="159"/>
        <end position="214"/>
    </location>
</feature>
<keyword evidence="2" id="KW-0677">Repeat</keyword>
<sequence>MINTRMLTKNSRRSYSDRFIPRRSKTNFDLSFYYIEEPDDNLNKIDKCLDNEWFTNTAEYCYNLEQYRSELCKAMLPDDKRILVFSSLNQDKKLWPVHSRSKPLLGPPSLVLDMPTLSTRISDHAVDWGKKGYIGTVYQNEVHLWHPQETLDRHVTDTSKRVQNCIKWNKDGTQIAMALTMGGIAIWDCEARKIIRQDKCPCKSCRITAIEWTSSNHLITGCSEGELRAWSPDLVCYKSVFLAHVGAIIAIKFSCNENYMVSSGSYSRDRVLRIWKWPSLQGFSEISYTGKPIKAIAWHPWKESLLAIGGPTGISLWNVSLVKLVEHKAYIYEHCFVDALTFNPLSGELVVSYYAAVGKSVGYNAYVHLLSIMNNLEQRLQVRTRIYASGIFFGTTTETNTRFLKLAEKKELSCDLFKSLNNFKHRPIR</sequence>
<proteinExistence type="predicted"/>
<dbReference type="Pfam" id="PF00400">
    <property type="entry name" value="WD40"/>
    <property type="match status" value="1"/>
</dbReference>
<dbReference type="GO" id="GO:1990757">
    <property type="term" value="F:ubiquitin ligase activator activity"/>
    <property type="evidence" value="ECO:0007669"/>
    <property type="project" value="TreeGrafter"/>
</dbReference>
<dbReference type="InterPro" id="IPR036322">
    <property type="entry name" value="WD40_repeat_dom_sf"/>
</dbReference>
<dbReference type="PANTHER" id="PTHR19918">
    <property type="entry name" value="CELL DIVISION CYCLE 20 CDC20 FIZZY -RELATED"/>
    <property type="match status" value="1"/>
</dbReference>
<protein>
    <recommendedName>
        <fullName evidence="3">Anaphase-promoting complex subunit 4-like WD40 domain-containing protein</fullName>
    </recommendedName>
</protein>
<dbReference type="AlphaFoldDB" id="A0AAV8WA61"/>
<dbReference type="InterPro" id="IPR015943">
    <property type="entry name" value="WD40/YVTN_repeat-like_dom_sf"/>
</dbReference>
<dbReference type="Pfam" id="PF12894">
    <property type="entry name" value="ANAPC4_WD40"/>
    <property type="match status" value="1"/>
</dbReference>
<dbReference type="GO" id="GO:0005680">
    <property type="term" value="C:anaphase-promoting complex"/>
    <property type="evidence" value="ECO:0007669"/>
    <property type="project" value="TreeGrafter"/>
</dbReference>
<dbReference type="GO" id="GO:1905786">
    <property type="term" value="P:positive regulation of anaphase-promoting complex-dependent catabolic process"/>
    <property type="evidence" value="ECO:0007669"/>
    <property type="project" value="TreeGrafter"/>
</dbReference>
<dbReference type="Proteomes" id="UP001159042">
    <property type="component" value="Unassembled WGS sequence"/>
</dbReference>
<dbReference type="InterPro" id="IPR033010">
    <property type="entry name" value="Cdc20/Fizzy"/>
</dbReference>
<dbReference type="PANTHER" id="PTHR19918:SF52">
    <property type="entry name" value="PROTEIN CORTEX"/>
    <property type="match status" value="1"/>
</dbReference>
<accession>A0AAV8WA61</accession>
<dbReference type="InterPro" id="IPR024977">
    <property type="entry name" value="Apc4-like_WD40_dom"/>
</dbReference>
<dbReference type="SMART" id="SM00320">
    <property type="entry name" value="WD40"/>
    <property type="match status" value="4"/>
</dbReference>
<dbReference type="Gene3D" id="2.130.10.10">
    <property type="entry name" value="YVTN repeat-like/Quinoprotein amine dehydrogenase"/>
    <property type="match status" value="1"/>
</dbReference>
<keyword evidence="1" id="KW-0853">WD repeat</keyword>
<dbReference type="GO" id="GO:0031145">
    <property type="term" value="P:anaphase-promoting complex-dependent catabolic process"/>
    <property type="evidence" value="ECO:0007669"/>
    <property type="project" value="TreeGrafter"/>
</dbReference>
<evidence type="ECO:0000256" key="1">
    <source>
        <dbReference type="ARBA" id="ARBA00022574"/>
    </source>
</evidence>
<dbReference type="InterPro" id="IPR001680">
    <property type="entry name" value="WD40_rpt"/>
</dbReference>
<comment type="caution">
    <text evidence="4">The sequence shown here is derived from an EMBL/GenBank/DDBJ whole genome shotgun (WGS) entry which is preliminary data.</text>
</comment>
<evidence type="ECO:0000313" key="5">
    <source>
        <dbReference type="Proteomes" id="UP001159042"/>
    </source>
</evidence>
<evidence type="ECO:0000313" key="4">
    <source>
        <dbReference type="EMBL" id="KAJ8923121.1"/>
    </source>
</evidence>
<name>A0AAV8WA61_9CUCU</name>
<evidence type="ECO:0000256" key="2">
    <source>
        <dbReference type="ARBA" id="ARBA00022737"/>
    </source>
</evidence>
<dbReference type="EMBL" id="JANEYG010000005">
    <property type="protein sequence ID" value="KAJ8923121.1"/>
    <property type="molecule type" value="Genomic_DNA"/>
</dbReference>
<organism evidence="4 5">
    <name type="scientific">Exocentrus adspersus</name>
    <dbReference type="NCBI Taxonomy" id="1586481"/>
    <lineage>
        <taxon>Eukaryota</taxon>
        <taxon>Metazoa</taxon>
        <taxon>Ecdysozoa</taxon>
        <taxon>Arthropoda</taxon>
        <taxon>Hexapoda</taxon>
        <taxon>Insecta</taxon>
        <taxon>Pterygota</taxon>
        <taxon>Neoptera</taxon>
        <taxon>Endopterygota</taxon>
        <taxon>Coleoptera</taxon>
        <taxon>Polyphaga</taxon>
        <taxon>Cucujiformia</taxon>
        <taxon>Chrysomeloidea</taxon>
        <taxon>Cerambycidae</taxon>
        <taxon>Lamiinae</taxon>
        <taxon>Acanthocinini</taxon>
        <taxon>Exocentrus</taxon>
    </lineage>
</organism>
<dbReference type="GO" id="GO:0010997">
    <property type="term" value="F:anaphase-promoting complex binding"/>
    <property type="evidence" value="ECO:0007669"/>
    <property type="project" value="InterPro"/>
</dbReference>
<reference evidence="4 5" key="1">
    <citation type="journal article" date="2023" name="Insect Mol. Biol.">
        <title>Genome sequencing provides insights into the evolution of gene families encoding plant cell wall-degrading enzymes in longhorned beetles.</title>
        <authorList>
            <person name="Shin N.R."/>
            <person name="Okamura Y."/>
            <person name="Kirsch R."/>
            <person name="Pauchet Y."/>
        </authorList>
    </citation>
    <scope>NUCLEOTIDE SEQUENCE [LARGE SCALE GENOMIC DNA]</scope>
    <source>
        <strain evidence="4">EAD_L_NR</strain>
    </source>
</reference>
<gene>
    <name evidence="4" type="ORF">NQ315_001674</name>
</gene>